<reference evidence="8" key="1">
    <citation type="submission" date="2021-01" db="EMBL/GenBank/DDBJ databases">
        <title>Whole genome shotgun sequence of Actinoplanes tereljensis NBRC 105297.</title>
        <authorList>
            <person name="Komaki H."/>
            <person name="Tamura T."/>
        </authorList>
    </citation>
    <scope>NUCLEOTIDE SEQUENCE</scope>
    <source>
        <strain evidence="8">NBRC 105297</strain>
    </source>
</reference>
<sequence>MSFLSWVPAASTPLAAPADDGPGNPWFSWQYVTDNAGTILTKLGFHVGITLETVVIALLVAVPLAVVAYWIRPLTGPILALSGVLYTIPSLALLALLAPLLGATNRATVLIALVLYALLLLIRNALTGLTQVPSEVRDAAAGMGYGRFGRLWHVELPLALPGIITGLRLATVSTVALVTIGAIIGQGGLGDLIMGGFWNNFYRAEITTGTVLCVGLALILDLALVGLGRLLTPWSRRRVA</sequence>
<keyword evidence="2 6" id="KW-0813">Transport</keyword>
<comment type="similarity">
    <text evidence="6">Belongs to the binding-protein-dependent transport system permease family.</text>
</comment>
<evidence type="ECO:0000256" key="5">
    <source>
        <dbReference type="ARBA" id="ARBA00023136"/>
    </source>
</evidence>
<comment type="caution">
    <text evidence="8">The sequence shown here is derived from an EMBL/GenBank/DDBJ whole genome shotgun (WGS) entry which is preliminary data.</text>
</comment>
<evidence type="ECO:0000256" key="4">
    <source>
        <dbReference type="ARBA" id="ARBA00022989"/>
    </source>
</evidence>
<dbReference type="GO" id="GO:0031460">
    <property type="term" value="P:glycine betaine transport"/>
    <property type="evidence" value="ECO:0007669"/>
    <property type="project" value="TreeGrafter"/>
</dbReference>
<dbReference type="InterPro" id="IPR051204">
    <property type="entry name" value="ABC_transp_perm/SBD"/>
</dbReference>
<dbReference type="Pfam" id="PF00528">
    <property type="entry name" value="BPD_transp_1"/>
    <property type="match status" value="1"/>
</dbReference>
<evidence type="ECO:0000256" key="3">
    <source>
        <dbReference type="ARBA" id="ARBA00022692"/>
    </source>
</evidence>
<keyword evidence="3 6" id="KW-0812">Transmembrane</keyword>
<dbReference type="AlphaFoldDB" id="A0A919TWM0"/>
<dbReference type="Proteomes" id="UP000623608">
    <property type="component" value="Unassembled WGS sequence"/>
</dbReference>
<keyword evidence="5 6" id="KW-0472">Membrane</keyword>
<protein>
    <submittedName>
        <fullName evidence="8">Glycine/betaine ABC transporter permease</fullName>
    </submittedName>
</protein>
<organism evidence="8 9">
    <name type="scientific">Paractinoplanes tereljensis</name>
    <dbReference type="NCBI Taxonomy" id="571912"/>
    <lineage>
        <taxon>Bacteria</taxon>
        <taxon>Bacillati</taxon>
        <taxon>Actinomycetota</taxon>
        <taxon>Actinomycetes</taxon>
        <taxon>Micromonosporales</taxon>
        <taxon>Micromonosporaceae</taxon>
        <taxon>Paractinoplanes</taxon>
    </lineage>
</organism>
<keyword evidence="9" id="KW-1185">Reference proteome</keyword>
<dbReference type="SUPFAM" id="SSF161098">
    <property type="entry name" value="MetI-like"/>
    <property type="match status" value="1"/>
</dbReference>
<evidence type="ECO:0000256" key="6">
    <source>
        <dbReference type="RuleBase" id="RU363032"/>
    </source>
</evidence>
<evidence type="ECO:0000259" key="7">
    <source>
        <dbReference type="PROSITE" id="PS50928"/>
    </source>
</evidence>
<keyword evidence="4 6" id="KW-1133">Transmembrane helix</keyword>
<dbReference type="CDD" id="cd06261">
    <property type="entry name" value="TM_PBP2"/>
    <property type="match status" value="1"/>
</dbReference>
<dbReference type="GO" id="GO:0055085">
    <property type="term" value="P:transmembrane transport"/>
    <property type="evidence" value="ECO:0007669"/>
    <property type="project" value="InterPro"/>
</dbReference>
<dbReference type="EMBL" id="BOMY01000050">
    <property type="protein sequence ID" value="GIF25281.1"/>
    <property type="molecule type" value="Genomic_DNA"/>
</dbReference>
<evidence type="ECO:0000313" key="8">
    <source>
        <dbReference type="EMBL" id="GIF25281.1"/>
    </source>
</evidence>
<accession>A0A919TWM0</accession>
<evidence type="ECO:0000313" key="9">
    <source>
        <dbReference type="Proteomes" id="UP000623608"/>
    </source>
</evidence>
<dbReference type="PANTHER" id="PTHR30177:SF4">
    <property type="entry name" value="OSMOPROTECTANT IMPORT PERMEASE PROTEIN OSMW"/>
    <property type="match status" value="1"/>
</dbReference>
<evidence type="ECO:0000256" key="2">
    <source>
        <dbReference type="ARBA" id="ARBA00022448"/>
    </source>
</evidence>
<feature type="transmembrane region" description="Helical" evidence="6">
    <location>
        <begin position="209"/>
        <end position="231"/>
    </location>
</feature>
<dbReference type="InterPro" id="IPR035906">
    <property type="entry name" value="MetI-like_sf"/>
</dbReference>
<comment type="subcellular location">
    <subcellularLocation>
        <location evidence="6">Cell membrane</location>
        <topology evidence="6">Multi-pass membrane protein</topology>
    </subcellularLocation>
    <subcellularLocation>
        <location evidence="1">Membrane</location>
        <topology evidence="1">Multi-pass membrane protein</topology>
    </subcellularLocation>
</comment>
<feature type="transmembrane region" description="Helical" evidence="6">
    <location>
        <begin position="107"/>
        <end position="126"/>
    </location>
</feature>
<dbReference type="PANTHER" id="PTHR30177">
    <property type="entry name" value="GLYCINE BETAINE/L-PROLINE TRANSPORT SYSTEM PERMEASE PROTEIN PROW"/>
    <property type="match status" value="1"/>
</dbReference>
<dbReference type="PROSITE" id="PS50928">
    <property type="entry name" value="ABC_TM1"/>
    <property type="match status" value="1"/>
</dbReference>
<gene>
    <name evidence="8" type="ORF">Ate02nite_80110</name>
</gene>
<feature type="transmembrane region" description="Helical" evidence="6">
    <location>
        <begin position="78"/>
        <end position="101"/>
    </location>
</feature>
<proteinExistence type="inferred from homology"/>
<dbReference type="Gene3D" id="1.10.3720.10">
    <property type="entry name" value="MetI-like"/>
    <property type="match status" value="1"/>
</dbReference>
<feature type="transmembrane region" description="Helical" evidence="6">
    <location>
        <begin position="49"/>
        <end position="71"/>
    </location>
</feature>
<dbReference type="GO" id="GO:0005886">
    <property type="term" value="C:plasma membrane"/>
    <property type="evidence" value="ECO:0007669"/>
    <property type="project" value="UniProtKB-SubCell"/>
</dbReference>
<evidence type="ECO:0000256" key="1">
    <source>
        <dbReference type="ARBA" id="ARBA00004141"/>
    </source>
</evidence>
<feature type="domain" description="ABC transmembrane type-1" evidence="7">
    <location>
        <begin position="43"/>
        <end position="224"/>
    </location>
</feature>
<dbReference type="RefSeq" id="WP_203813068.1">
    <property type="nucleotide sequence ID" value="NZ_BOMY01000050.1"/>
</dbReference>
<name>A0A919TWM0_9ACTN</name>
<feature type="transmembrane region" description="Helical" evidence="6">
    <location>
        <begin position="169"/>
        <end position="189"/>
    </location>
</feature>
<dbReference type="InterPro" id="IPR000515">
    <property type="entry name" value="MetI-like"/>
</dbReference>